<dbReference type="EMBL" id="CP029193">
    <property type="protein sequence ID" value="QES25911.1"/>
    <property type="molecule type" value="Genomic_DNA"/>
</dbReference>
<dbReference type="AlphaFoldDB" id="A0A5P2B9M7"/>
<proteinExistence type="predicted"/>
<dbReference type="Proteomes" id="UP000323046">
    <property type="component" value="Chromosome"/>
</dbReference>
<name>A0A5P2B9M7_STRVZ</name>
<reference evidence="1 2" key="1">
    <citation type="submission" date="2018-05" db="EMBL/GenBank/DDBJ databases">
        <title>Streptomyces venezuelae.</title>
        <authorList>
            <person name="Kim W."/>
            <person name="Lee N."/>
            <person name="Cho B.-K."/>
        </authorList>
    </citation>
    <scope>NUCLEOTIDE SEQUENCE [LARGE SCALE GENOMIC DNA]</scope>
    <source>
        <strain evidence="1 2">ATCC 14583</strain>
    </source>
</reference>
<sequence>MIWFMKFITTKSFMPFVYYRVLLGIVLIVLVGTGALSPHAGESAG</sequence>
<evidence type="ECO:0000313" key="2">
    <source>
        <dbReference type="Proteomes" id="UP000323046"/>
    </source>
</evidence>
<gene>
    <name evidence="1" type="ORF">DEJ47_05065</name>
</gene>
<accession>A0A5P2B9M7</accession>
<protein>
    <submittedName>
        <fullName evidence="1">UDP pyrophosphate phosphatase</fullName>
    </submittedName>
</protein>
<keyword evidence="2" id="KW-1185">Reference proteome</keyword>
<organism evidence="1 2">
    <name type="scientific">Streptomyces venezuelae</name>
    <dbReference type="NCBI Taxonomy" id="54571"/>
    <lineage>
        <taxon>Bacteria</taxon>
        <taxon>Bacillati</taxon>
        <taxon>Actinomycetota</taxon>
        <taxon>Actinomycetes</taxon>
        <taxon>Kitasatosporales</taxon>
        <taxon>Streptomycetaceae</taxon>
        <taxon>Streptomyces</taxon>
    </lineage>
</organism>
<evidence type="ECO:0000313" key="1">
    <source>
        <dbReference type="EMBL" id="QES25911.1"/>
    </source>
</evidence>